<reference evidence="4 5" key="1">
    <citation type="submission" date="2018-06" db="EMBL/GenBank/DDBJ databases">
        <title>Fusarium incarnatum-equiseti species complex species 28.</title>
        <authorList>
            <person name="Gardiner D.M."/>
        </authorList>
    </citation>
    <scope>NUCLEOTIDE SEQUENCE [LARGE SCALE GENOMIC DNA]</scope>
    <source>
        <strain evidence="4 5">FIESC_28</strain>
    </source>
</reference>
<dbReference type="GO" id="GO:0003700">
    <property type="term" value="F:DNA-binding transcription factor activity"/>
    <property type="evidence" value="ECO:0007669"/>
    <property type="project" value="InterPro"/>
</dbReference>
<gene>
    <name evidence="4" type="ORF">FIESC28_03907</name>
</gene>
<sequence>MRRSTIKKRLKLSHQFSKRFQKRPVSQSHISIQDQESSSDDISGILQVERIKALEYIVKHYTGLEQFSLPDLEVVIADIPSNEEFLPKGDENKDDGSNKSADTTSTADSDLSKEDLHSLLSGKRESKSNDSESKVSSTDPAVGETGSFLFAISQENAIIEAVSLFPAAPSALVLIRVFFEFAQTNYFYVDEETLRQRLAQFYSCNRQVGDEDKPWISVALMVFALGVQFSKQYQSSAHSSCRELMREAHDICKTMDDAAASTLYGKARGLIPDIMSANCIESVQAFLLFGLYTLPTDPAGLSLTYFGLATKLATQLNLHQRNTQSVFPREYEVQKRVWWTVYALERRSCILHGRPVSISRADIDVDTPVDMEDLQPKERINTFQNSMAMLKLTIFMEDVRDAIKVDSEKWP</sequence>
<feature type="compositionally biased region" description="Polar residues" evidence="2">
    <location>
        <begin position="98"/>
        <end position="109"/>
    </location>
</feature>
<dbReference type="RefSeq" id="XP_031017915.1">
    <property type="nucleotide sequence ID" value="XM_031158056.1"/>
</dbReference>
<organism evidence="4 5">
    <name type="scientific">Fusarium coffeatum</name>
    <dbReference type="NCBI Taxonomy" id="231269"/>
    <lineage>
        <taxon>Eukaryota</taxon>
        <taxon>Fungi</taxon>
        <taxon>Dikarya</taxon>
        <taxon>Ascomycota</taxon>
        <taxon>Pezizomycotina</taxon>
        <taxon>Sordariomycetes</taxon>
        <taxon>Hypocreomycetidae</taxon>
        <taxon>Hypocreales</taxon>
        <taxon>Nectriaceae</taxon>
        <taxon>Fusarium</taxon>
        <taxon>Fusarium incarnatum-equiseti species complex</taxon>
    </lineage>
</organism>
<dbReference type="SMART" id="SM00906">
    <property type="entry name" value="Fungal_trans"/>
    <property type="match status" value="1"/>
</dbReference>
<dbReference type="AlphaFoldDB" id="A0A366S201"/>
<dbReference type="GeneID" id="41993352"/>
<feature type="region of interest" description="Disordered" evidence="2">
    <location>
        <begin position="19"/>
        <end position="39"/>
    </location>
</feature>
<dbReference type="PANTHER" id="PTHR46910:SF23">
    <property type="entry name" value="THIAMINE REPRESSIBLE GENES REGULATORY PROTEIN THI1"/>
    <property type="match status" value="1"/>
</dbReference>
<evidence type="ECO:0000313" key="4">
    <source>
        <dbReference type="EMBL" id="RBR23324.1"/>
    </source>
</evidence>
<evidence type="ECO:0000256" key="1">
    <source>
        <dbReference type="ARBA" id="ARBA00023242"/>
    </source>
</evidence>
<name>A0A366S201_9HYPO</name>
<evidence type="ECO:0000256" key="2">
    <source>
        <dbReference type="SAM" id="MobiDB-lite"/>
    </source>
</evidence>
<evidence type="ECO:0000313" key="5">
    <source>
        <dbReference type="Proteomes" id="UP000253153"/>
    </source>
</evidence>
<comment type="caution">
    <text evidence="4">The sequence shown here is derived from an EMBL/GenBank/DDBJ whole genome shotgun (WGS) entry which is preliminary data.</text>
</comment>
<dbReference type="GO" id="GO:0003677">
    <property type="term" value="F:DNA binding"/>
    <property type="evidence" value="ECO:0007669"/>
    <property type="project" value="InterPro"/>
</dbReference>
<protein>
    <recommendedName>
        <fullName evidence="3">Xylanolytic transcriptional activator regulatory domain-containing protein</fullName>
    </recommendedName>
</protein>
<feature type="compositionally biased region" description="Basic and acidic residues" evidence="2">
    <location>
        <begin position="85"/>
        <end position="97"/>
    </location>
</feature>
<dbReference type="InterPro" id="IPR050987">
    <property type="entry name" value="AtrR-like"/>
</dbReference>
<feature type="compositionally biased region" description="Basic and acidic residues" evidence="2">
    <location>
        <begin position="110"/>
        <end position="133"/>
    </location>
</feature>
<feature type="region of interest" description="Disordered" evidence="2">
    <location>
        <begin position="84"/>
        <end position="140"/>
    </location>
</feature>
<dbReference type="PANTHER" id="PTHR46910">
    <property type="entry name" value="TRANSCRIPTION FACTOR PDR1"/>
    <property type="match status" value="1"/>
</dbReference>
<accession>A0A366S201</accession>
<proteinExistence type="predicted"/>
<keyword evidence="5" id="KW-1185">Reference proteome</keyword>
<dbReference type="Proteomes" id="UP000253153">
    <property type="component" value="Unassembled WGS sequence"/>
</dbReference>
<dbReference type="InterPro" id="IPR007219">
    <property type="entry name" value="XnlR_reg_dom"/>
</dbReference>
<dbReference type="EMBL" id="QKXC01000078">
    <property type="protein sequence ID" value="RBR23324.1"/>
    <property type="molecule type" value="Genomic_DNA"/>
</dbReference>
<dbReference type="Pfam" id="PF04082">
    <property type="entry name" value="Fungal_trans"/>
    <property type="match status" value="1"/>
</dbReference>
<dbReference type="OrthoDB" id="3266505at2759"/>
<dbReference type="CDD" id="cd12148">
    <property type="entry name" value="fungal_TF_MHR"/>
    <property type="match status" value="1"/>
</dbReference>
<feature type="compositionally biased region" description="Low complexity" evidence="2">
    <location>
        <begin position="26"/>
        <end position="39"/>
    </location>
</feature>
<dbReference type="GO" id="GO:0006351">
    <property type="term" value="P:DNA-templated transcription"/>
    <property type="evidence" value="ECO:0007669"/>
    <property type="project" value="InterPro"/>
</dbReference>
<evidence type="ECO:0000259" key="3">
    <source>
        <dbReference type="SMART" id="SM00906"/>
    </source>
</evidence>
<keyword evidence="1" id="KW-0539">Nucleus</keyword>
<dbReference type="GO" id="GO:0008270">
    <property type="term" value="F:zinc ion binding"/>
    <property type="evidence" value="ECO:0007669"/>
    <property type="project" value="InterPro"/>
</dbReference>
<feature type="domain" description="Xylanolytic transcriptional activator regulatory" evidence="3">
    <location>
        <begin position="302"/>
        <end position="374"/>
    </location>
</feature>